<accession>A0A330GVH4</accession>
<dbReference type="GO" id="GO:0005886">
    <property type="term" value="C:plasma membrane"/>
    <property type="evidence" value="ECO:0007669"/>
    <property type="project" value="TreeGrafter"/>
</dbReference>
<keyword evidence="5" id="KW-1185">Reference proteome</keyword>
<dbReference type="EMBL" id="QMBQ01000004">
    <property type="protein sequence ID" value="RAZ76032.1"/>
    <property type="molecule type" value="Genomic_DNA"/>
</dbReference>
<dbReference type="InterPro" id="IPR006076">
    <property type="entry name" value="FAD-dep_OxRdtase"/>
</dbReference>
<dbReference type="GO" id="GO:0005737">
    <property type="term" value="C:cytoplasm"/>
    <property type="evidence" value="ECO:0007669"/>
    <property type="project" value="TreeGrafter"/>
</dbReference>
<dbReference type="InterPro" id="IPR036188">
    <property type="entry name" value="FAD/NAD-bd_sf"/>
</dbReference>
<dbReference type="Proteomes" id="UP000251956">
    <property type="component" value="Unassembled WGS sequence"/>
</dbReference>
<dbReference type="GO" id="GO:0008718">
    <property type="term" value="F:D-amino-acid dehydrogenase activity"/>
    <property type="evidence" value="ECO:0007669"/>
    <property type="project" value="TreeGrafter"/>
</dbReference>
<dbReference type="AlphaFoldDB" id="A0A330GVH4"/>
<reference evidence="4 5" key="1">
    <citation type="submission" date="2018-07" db="EMBL/GenBank/DDBJ databases">
        <title>Diversity of Mesorhizobium strains in Brazil.</title>
        <authorList>
            <person name="Helene L.C.F."/>
            <person name="Dall'Agnol R."/>
            <person name="Delamuta J.R.M."/>
            <person name="Hungria M."/>
        </authorList>
    </citation>
    <scope>NUCLEOTIDE SEQUENCE [LARGE SCALE GENOMIC DNA]</scope>
    <source>
        <strain evidence="4 5">CNPSo 3140</strain>
    </source>
</reference>
<dbReference type="Gene3D" id="3.50.50.60">
    <property type="entry name" value="FAD/NAD(P)-binding domain"/>
    <property type="match status" value="2"/>
</dbReference>
<dbReference type="PANTHER" id="PTHR13847:SF280">
    <property type="entry name" value="D-AMINO ACID DEHYDROGENASE"/>
    <property type="match status" value="1"/>
</dbReference>
<evidence type="ECO:0000313" key="4">
    <source>
        <dbReference type="EMBL" id="RAZ76032.1"/>
    </source>
</evidence>
<evidence type="ECO:0000256" key="1">
    <source>
        <dbReference type="ARBA" id="ARBA00009410"/>
    </source>
</evidence>
<sequence>MPGPFVVPVHGDAELPAEVDVVVIGGGIIGVSTTLELAEAGQRVALCEKGGIGHEQSSRNWGWVRVARRDPREIPLVLEARRIWRGLNARTGRDTGYEQAGIIFNADKESERAYYEKWLTHLDGHEVDCRMLTGAEFASMFPHSRLRPAAALHCADDGRAEPQKAAPAIAERARECGAHILIECAARGIETSGGETSAVVTERGRIRCRAVVLAGGAWSEMFTRSLDADIHLPQLKVKNSVLRTEPHDGGPEQAIWAGDFAIRKRQDGGYTIASGLGNIVDIVPASFRYARDFVPALRAEWRSLMLRAGWRFLDEARMPRRWDLDEPSPFEYCRVLDPKPSRKLADMAMASARKAFPSLASAKVAQRWAGYIDATPDAIPVISGVAKIPGFYIATGFSGHGFGIGPAAGRLAADLVLNRKPVVDPKDFRLERFVDGSKIELLSGY</sequence>
<feature type="domain" description="FAD dependent oxidoreductase" evidence="3">
    <location>
        <begin position="20"/>
        <end position="415"/>
    </location>
</feature>
<dbReference type="SUPFAM" id="SSF51905">
    <property type="entry name" value="FAD/NAD(P)-binding domain"/>
    <property type="match status" value="1"/>
</dbReference>
<proteinExistence type="inferred from homology"/>
<comment type="similarity">
    <text evidence="1">Belongs to the DadA oxidoreductase family.</text>
</comment>
<dbReference type="PANTHER" id="PTHR13847">
    <property type="entry name" value="SARCOSINE DEHYDROGENASE-RELATED"/>
    <property type="match status" value="1"/>
</dbReference>
<organism evidence="4 5">
    <name type="scientific">Mesorhizobium atlanticum</name>
    <dbReference type="NCBI Taxonomy" id="2233532"/>
    <lineage>
        <taxon>Bacteria</taxon>
        <taxon>Pseudomonadati</taxon>
        <taxon>Pseudomonadota</taxon>
        <taxon>Alphaproteobacteria</taxon>
        <taxon>Hyphomicrobiales</taxon>
        <taxon>Phyllobacteriaceae</taxon>
        <taxon>Mesorhizobium</taxon>
    </lineage>
</organism>
<protein>
    <submittedName>
        <fullName evidence="4">D-amino-acid oxidase</fullName>
    </submittedName>
</protein>
<evidence type="ECO:0000313" key="5">
    <source>
        <dbReference type="Proteomes" id="UP000251956"/>
    </source>
</evidence>
<name>A0A330GVH4_9HYPH</name>
<dbReference type="Pfam" id="PF01266">
    <property type="entry name" value="DAO"/>
    <property type="match status" value="1"/>
</dbReference>
<dbReference type="Gene3D" id="3.30.9.10">
    <property type="entry name" value="D-Amino Acid Oxidase, subunit A, domain 2"/>
    <property type="match status" value="2"/>
</dbReference>
<dbReference type="OrthoDB" id="9787190at2"/>
<evidence type="ECO:0000259" key="3">
    <source>
        <dbReference type="Pfam" id="PF01266"/>
    </source>
</evidence>
<evidence type="ECO:0000256" key="2">
    <source>
        <dbReference type="ARBA" id="ARBA00023002"/>
    </source>
</evidence>
<keyword evidence="2" id="KW-0560">Oxidoreductase</keyword>
<dbReference type="RefSeq" id="WP_112128051.1">
    <property type="nucleotide sequence ID" value="NZ_QMBQ01000004.1"/>
</dbReference>
<comment type="caution">
    <text evidence="4">The sequence shown here is derived from an EMBL/GenBank/DDBJ whole genome shotgun (WGS) entry which is preliminary data.</text>
</comment>
<gene>
    <name evidence="4" type="ORF">DPM35_15020</name>
</gene>
<dbReference type="GO" id="GO:0055130">
    <property type="term" value="P:D-alanine catabolic process"/>
    <property type="evidence" value="ECO:0007669"/>
    <property type="project" value="TreeGrafter"/>
</dbReference>